<organism evidence="3 4">
    <name type="scientific">Ramlibacter humi</name>
    <dbReference type="NCBI Taxonomy" id="2530451"/>
    <lineage>
        <taxon>Bacteria</taxon>
        <taxon>Pseudomonadati</taxon>
        <taxon>Pseudomonadota</taxon>
        <taxon>Betaproteobacteria</taxon>
        <taxon>Burkholderiales</taxon>
        <taxon>Comamonadaceae</taxon>
        <taxon>Ramlibacter</taxon>
    </lineage>
</organism>
<dbReference type="PANTHER" id="PTHR39081:SF1">
    <property type="entry name" value="MUT7-C RNASE DOMAIN-CONTAINING PROTEIN"/>
    <property type="match status" value="1"/>
</dbReference>
<evidence type="ECO:0000313" key="3">
    <source>
        <dbReference type="EMBL" id="TFY98229.1"/>
    </source>
</evidence>
<dbReference type="Pfam" id="PF01927">
    <property type="entry name" value="Mut7-C"/>
    <property type="match status" value="1"/>
</dbReference>
<dbReference type="OrthoDB" id="9797655at2"/>
<proteinExistence type="predicted"/>
<comment type="caution">
    <text evidence="3">The sequence shown here is derived from an EMBL/GenBank/DDBJ whole genome shotgun (WGS) entry which is preliminary data.</text>
</comment>
<protein>
    <recommendedName>
        <fullName evidence="2">Mut7-C RNAse domain-containing protein</fullName>
    </recommendedName>
</protein>
<dbReference type="EMBL" id="SMLK01000006">
    <property type="protein sequence ID" value="TFY98229.1"/>
    <property type="molecule type" value="Genomic_DNA"/>
</dbReference>
<feature type="domain" description="Mut7-C RNAse" evidence="2">
    <location>
        <begin position="38"/>
        <end position="182"/>
    </location>
</feature>
<accession>A0A4Z0BII7</accession>
<evidence type="ECO:0000256" key="1">
    <source>
        <dbReference type="SAM" id="MobiDB-lite"/>
    </source>
</evidence>
<dbReference type="PANTHER" id="PTHR39081">
    <property type="entry name" value="MUT7-C DOMAIN-CONTAINING PROTEIN"/>
    <property type="match status" value="1"/>
</dbReference>
<dbReference type="Proteomes" id="UP000297839">
    <property type="component" value="Unassembled WGS sequence"/>
</dbReference>
<evidence type="ECO:0000259" key="2">
    <source>
        <dbReference type="Pfam" id="PF01927"/>
    </source>
</evidence>
<name>A0A4Z0BII7_9BURK</name>
<evidence type="ECO:0000313" key="4">
    <source>
        <dbReference type="Proteomes" id="UP000297839"/>
    </source>
</evidence>
<feature type="compositionally biased region" description="Low complexity" evidence="1">
    <location>
        <begin position="1"/>
        <end position="20"/>
    </location>
</feature>
<dbReference type="InterPro" id="IPR002782">
    <property type="entry name" value="Mut7-C_RNAse_dom"/>
</dbReference>
<gene>
    <name evidence="3" type="ORF">EZ216_16675</name>
</gene>
<reference evidence="3 4" key="1">
    <citation type="submission" date="2019-03" db="EMBL/GenBank/DDBJ databases">
        <title>Ramlibacter sp. 18x22-1, whole genome shotgun sequence.</title>
        <authorList>
            <person name="Zhang X."/>
            <person name="Feng G."/>
            <person name="Zhu H."/>
        </authorList>
    </citation>
    <scope>NUCLEOTIDE SEQUENCE [LARGE SCALE GENOMIC DNA]</scope>
    <source>
        <strain evidence="3 4">18x22-1</strain>
    </source>
</reference>
<dbReference type="AlphaFoldDB" id="A0A4Z0BII7"/>
<feature type="region of interest" description="Disordered" evidence="1">
    <location>
        <begin position="1"/>
        <end position="30"/>
    </location>
</feature>
<keyword evidence="4" id="KW-1185">Reference proteome</keyword>
<sequence length="196" mass="22201">MSASNRCPRSWPRRPSCTPRARPAWGSARSEVTAPAQPKFAADAMLARLARWLRVLGWDTTLQPGLDDTTLVRQANEEGRILLTRDRGLLRDLRPDRFVEVHHDGPLEQLRQVVRELNPEPPHELFTRCTVCNTELSPPLSDAERAARLPPDVRELPGPARACPGCGRLYWRGSHAKRMRTALAHCLTDWLPREVL</sequence>